<dbReference type="AlphaFoldDB" id="A0AAU9J1B5"/>
<sequence length="375" mass="43272">MEECETPRVKRLPNFNSRSPRKYDALSQLPKLPKNRSVSPLLISKHIRDSSRELQTHVQNFQITCINCQELINVNSIESHSKECIKVTENVASIDSSSFLQQTTFKLEKLEKCLEDIIATRNLRPGDKNYLSVLIKFCNKIVKFDYNEFEACEAIVKNLENLLISHQGSSSLKIYADKLYSISKDMLEAIRELAIQKKKQEIDKMRFEVKLYKDQAEMLQNKINKRVPGLKIADISKPLKTVESEINLRNLNTPTTSNSATEEASPLLEEHSEENLSDKSDLQRYFYALCLGYKLKLSKNSESRYVSIQKLYSSAISSAVPAEKWKDWIAHELSSPEKWFGDKPKSSRRSRMRTETSRRAKDFEAIIEESSIDLY</sequence>
<proteinExistence type="predicted"/>
<reference evidence="3" key="1">
    <citation type="submission" date="2021-09" db="EMBL/GenBank/DDBJ databases">
        <authorList>
            <consortium name="AG Swart"/>
            <person name="Singh M."/>
            <person name="Singh A."/>
            <person name="Seah K."/>
            <person name="Emmerich C."/>
        </authorList>
    </citation>
    <scope>NUCLEOTIDE SEQUENCE</scope>
    <source>
        <strain evidence="3">ATCC30299</strain>
    </source>
</reference>
<feature type="coiled-coil region" evidence="1">
    <location>
        <begin position="195"/>
        <end position="222"/>
    </location>
</feature>
<gene>
    <name evidence="3" type="ORF">BSTOLATCC_MIC18969</name>
</gene>
<evidence type="ECO:0000313" key="4">
    <source>
        <dbReference type="Proteomes" id="UP001162131"/>
    </source>
</evidence>
<feature type="region of interest" description="Disordered" evidence="2">
    <location>
        <begin position="339"/>
        <end position="358"/>
    </location>
</feature>
<dbReference type="Proteomes" id="UP001162131">
    <property type="component" value="Unassembled WGS sequence"/>
</dbReference>
<evidence type="ECO:0000256" key="2">
    <source>
        <dbReference type="SAM" id="MobiDB-lite"/>
    </source>
</evidence>
<dbReference type="EMBL" id="CAJZBQ010000018">
    <property type="protein sequence ID" value="CAG9317727.1"/>
    <property type="molecule type" value="Genomic_DNA"/>
</dbReference>
<feature type="region of interest" description="Disordered" evidence="2">
    <location>
        <begin position="251"/>
        <end position="273"/>
    </location>
</feature>
<evidence type="ECO:0000313" key="3">
    <source>
        <dbReference type="EMBL" id="CAG9317727.1"/>
    </source>
</evidence>
<name>A0AAU9J1B5_9CILI</name>
<evidence type="ECO:0000256" key="1">
    <source>
        <dbReference type="SAM" id="Coils"/>
    </source>
</evidence>
<feature type="compositionally biased region" description="Polar residues" evidence="2">
    <location>
        <begin position="251"/>
        <end position="262"/>
    </location>
</feature>
<accession>A0AAU9J1B5</accession>
<evidence type="ECO:0008006" key="5">
    <source>
        <dbReference type="Google" id="ProtNLM"/>
    </source>
</evidence>
<organism evidence="3 4">
    <name type="scientific">Blepharisma stoltei</name>
    <dbReference type="NCBI Taxonomy" id="1481888"/>
    <lineage>
        <taxon>Eukaryota</taxon>
        <taxon>Sar</taxon>
        <taxon>Alveolata</taxon>
        <taxon>Ciliophora</taxon>
        <taxon>Postciliodesmatophora</taxon>
        <taxon>Heterotrichea</taxon>
        <taxon>Heterotrichida</taxon>
        <taxon>Blepharismidae</taxon>
        <taxon>Blepharisma</taxon>
    </lineage>
</organism>
<comment type="caution">
    <text evidence="3">The sequence shown here is derived from an EMBL/GenBank/DDBJ whole genome shotgun (WGS) entry which is preliminary data.</text>
</comment>
<keyword evidence="4" id="KW-1185">Reference proteome</keyword>
<keyword evidence="1" id="KW-0175">Coiled coil</keyword>
<protein>
    <recommendedName>
        <fullName evidence="5">UBZ4-type domain-containing protein</fullName>
    </recommendedName>
</protein>